<dbReference type="PANTHER" id="PTHR43662">
    <property type="match status" value="1"/>
</dbReference>
<dbReference type="PANTHER" id="PTHR43662:SF3">
    <property type="entry name" value="DOMAIN PROTEIN, PUTATIVE (AFU_ORTHOLOGUE AFUA_6G11970)-RELATED"/>
    <property type="match status" value="1"/>
</dbReference>
<keyword evidence="4" id="KW-1185">Reference proteome</keyword>
<sequence length="336" mass="37291">MHWRTLIAAALAAPSHAMLRFSCSQLVIDRLDPLVQPGQTPAAHLHQNAFAAEMDYSLDLPSMATCTTCTFTEDFSNYWTAVLYFRARNGTYKRVPMFANQFLEPANGGITVYYIPPYDMKTPVTAFKPGFRMLVGDPGRRTDFDDNDAKQLSFRCWDKNFTGDSSGAPGMGTDTRYLPNRPCPGGIRANHFFPTCWDGVNVDSPDHKSHVAYSLNGQVGGPCPETHPVKIPQVLYEVAWDTSSFNDPNEWPEDGSQPFVFSMGDKTGYGTHADYLFGWKGDSLQKAMDAFCGVNCPQLETQSTQQANRCTIKPTVVEPIDEWLTELPGGAQAEIE</sequence>
<reference evidence="4" key="1">
    <citation type="journal article" date="2020" name="Stud. Mycol.">
        <title>101 Dothideomycetes genomes: A test case for predicting lifestyles and emergence of pathogens.</title>
        <authorList>
            <person name="Haridas S."/>
            <person name="Albert R."/>
            <person name="Binder M."/>
            <person name="Bloem J."/>
            <person name="LaButti K."/>
            <person name="Salamov A."/>
            <person name="Andreopoulos B."/>
            <person name="Baker S."/>
            <person name="Barry K."/>
            <person name="Bills G."/>
            <person name="Bluhm B."/>
            <person name="Cannon C."/>
            <person name="Castanera R."/>
            <person name="Culley D."/>
            <person name="Daum C."/>
            <person name="Ezra D."/>
            <person name="Gonzalez J."/>
            <person name="Henrissat B."/>
            <person name="Kuo A."/>
            <person name="Liang C."/>
            <person name="Lipzen A."/>
            <person name="Lutzoni F."/>
            <person name="Magnuson J."/>
            <person name="Mondo S."/>
            <person name="Nolan M."/>
            <person name="Ohm R."/>
            <person name="Pangilinan J."/>
            <person name="Park H.-J."/>
            <person name="Ramirez L."/>
            <person name="Alfaro M."/>
            <person name="Sun H."/>
            <person name="Tritt A."/>
            <person name="Yoshinaga Y."/>
            <person name="Zwiers L.-H."/>
            <person name="Turgeon B."/>
            <person name="Goodwin S."/>
            <person name="Spatafora J."/>
            <person name="Crous P."/>
            <person name="Grigoriev I."/>
        </authorList>
    </citation>
    <scope>NUCLEOTIDE SEQUENCE [LARGE SCALE GENOMIC DNA]</scope>
    <source>
        <strain evidence="4">CBS 304.66</strain>
    </source>
</reference>
<dbReference type="Proteomes" id="UP000800093">
    <property type="component" value="Unassembled WGS sequence"/>
</dbReference>
<dbReference type="AlphaFoldDB" id="A0A9P4N681"/>
<evidence type="ECO:0000259" key="2">
    <source>
        <dbReference type="Pfam" id="PF09362"/>
    </source>
</evidence>
<evidence type="ECO:0000313" key="4">
    <source>
        <dbReference type="Proteomes" id="UP000800093"/>
    </source>
</evidence>
<evidence type="ECO:0000313" key="3">
    <source>
        <dbReference type="EMBL" id="KAF2260306.1"/>
    </source>
</evidence>
<comment type="caution">
    <text evidence="3">The sequence shown here is derived from an EMBL/GenBank/DDBJ whole genome shotgun (WGS) entry which is preliminary data.</text>
</comment>
<feature type="signal peptide" evidence="1">
    <location>
        <begin position="1"/>
        <end position="17"/>
    </location>
</feature>
<evidence type="ECO:0000256" key="1">
    <source>
        <dbReference type="SAM" id="SignalP"/>
    </source>
</evidence>
<dbReference type="Pfam" id="PF09362">
    <property type="entry name" value="DUF1996"/>
    <property type="match status" value="1"/>
</dbReference>
<proteinExistence type="predicted"/>
<dbReference type="EMBL" id="ML986684">
    <property type="protein sequence ID" value="KAF2260306.1"/>
    <property type="molecule type" value="Genomic_DNA"/>
</dbReference>
<gene>
    <name evidence="3" type="ORF">CC78DRAFT_562272</name>
</gene>
<organism evidence="3 4">
    <name type="scientific">Lojkania enalia</name>
    <dbReference type="NCBI Taxonomy" id="147567"/>
    <lineage>
        <taxon>Eukaryota</taxon>
        <taxon>Fungi</taxon>
        <taxon>Dikarya</taxon>
        <taxon>Ascomycota</taxon>
        <taxon>Pezizomycotina</taxon>
        <taxon>Dothideomycetes</taxon>
        <taxon>Pleosporomycetidae</taxon>
        <taxon>Pleosporales</taxon>
        <taxon>Pleosporales incertae sedis</taxon>
        <taxon>Lojkania</taxon>
    </lineage>
</organism>
<name>A0A9P4N681_9PLEO</name>
<dbReference type="InterPro" id="IPR018535">
    <property type="entry name" value="DUF1996"/>
</dbReference>
<feature type="domain" description="DUF1996" evidence="2">
    <location>
        <begin position="32"/>
        <end position="279"/>
    </location>
</feature>
<dbReference type="OrthoDB" id="74764at2759"/>
<feature type="chain" id="PRO_5040499992" description="DUF1996 domain-containing protein" evidence="1">
    <location>
        <begin position="18"/>
        <end position="336"/>
    </location>
</feature>
<protein>
    <recommendedName>
        <fullName evidence="2">DUF1996 domain-containing protein</fullName>
    </recommendedName>
</protein>
<accession>A0A9P4N681</accession>
<keyword evidence="1" id="KW-0732">Signal</keyword>